<dbReference type="AlphaFoldDB" id="A0A9P6WTP7"/>
<comment type="caution">
    <text evidence="3">The sequence shown here is derived from an EMBL/GenBank/DDBJ whole genome shotgun (WGS) entry which is preliminary data.</text>
</comment>
<keyword evidence="2" id="KW-1133">Transmembrane helix</keyword>
<evidence type="ECO:0000313" key="3">
    <source>
        <dbReference type="EMBL" id="KAG1284933.1"/>
    </source>
</evidence>
<feature type="compositionally biased region" description="Polar residues" evidence="1">
    <location>
        <begin position="13"/>
        <end position="22"/>
    </location>
</feature>
<gene>
    <name evidence="3" type="ORF">G6F64_014276</name>
</gene>
<keyword evidence="2" id="KW-0472">Membrane</keyword>
<reference evidence="3" key="1">
    <citation type="journal article" date="2020" name="Microb. Genom.">
        <title>Genetic diversity of clinical and environmental Mucorales isolates obtained from an investigation of mucormycosis cases among solid organ transplant recipients.</title>
        <authorList>
            <person name="Nguyen M.H."/>
            <person name="Kaul D."/>
            <person name="Muto C."/>
            <person name="Cheng S.J."/>
            <person name="Richter R.A."/>
            <person name="Bruno V.M."/>
            <person name="Liu G."/>
            <person name="Beyhan S."/>
            <person name="Sundermann A.J."/>
            <person name="Mounaud S."/>
            <person name="Pasculle A.W."/>
            <person name="Nierman W.C."/>
            <person name="Driscoll E."/>
            <person name="Cumbie R."/>
            <person name="Clancy C.J."/>
            <person name="Dupont C.L."/>
        </authorList>
    </citation>
    <scope>NUCLEOTIDE SEQUENCE</scope>
    <source>
        <strain evidence="3">GL11</strain>
    </source>
</reference>
<evidence type="ECO:0000256" key="1">
    <source>
        <dbReference type="SAM" id="MobiDB-lite"/>
    </source>
</evidence>
<sequence length="151" mass="15751">MAEDKEDARPTMTAPSLLSASTPARGEAESSRILAALEGREPEAEVKHLATPRNSRAGRWVALALLLALLAGGITWSIQADGAVPMVAQAPSPAVASTPSPMASLPQASMASPPAPAGELAPKPMDKPPAMSGEVSPSPWRRQPIRFPCWQ</sequence>
<accession>A0A9P6WTP7</accession>
<name>A0A9P6WTP7_RHIOR</name>
<feature type="region of interest" description="Disordered" evidence="1">
    <location>
        <begin position="92"/>
        <end position="144"/>
    </location>
</feature>
<organism evidence="3 4">
    <name type="scientific">Rhizopus oryzae</name>
    <name type="common">Mucormycosis agent</name>
    <name type="synonym">Rhizopus arrhizus var. delemar</name>
    <dbReference type="NCBI Taxonomy" id="64495"/>
    <lineage>
        <taxon>Eukaryota</taxon>
        <taxon>Fungi</taxon>
        <taxon>Fungi incertae sedis</taxon>
        <taxon>Mucoromycota</taxon>
        <taxon>Mucoromycotina</taxon>
        <taxon>Mucoromycetes</taxon>
        <taxon>Mucorales</taxon>
        <taxon>Mucorineae</taxon>
        <taxon>Rhizopodaceae</taxon>
        <taxon>Rhizopus</taxon>
    </lineage>
</organism>
<dbReference type="Proteomes" id="UP000716291">
    <property type="component" value="Unassembled WGS sequence"/>
</dbReference>
<evidence type="ECO:0000313" key="4">
    <source>
        <dbReference type="Proteomes" id="UP000716291"/>
    </source>
</evidence>
<dbReference type="EMBL" id="JAANQT010007826">
    <property type="protein sequence ID" value="KAG1284933.1"/>
    <property type="molecule type" value="Genomic_DNA"/>
</dbReference>
<evidence type="ECO:0000256" key="2">
    <source>
        <dbReference type="SAM" id="Phobius"/>
    </source>
</evidence>
<feature type="compositionally biased region" description="Low complexity" evidence="1">
    <location>
        <begin position="92"/>
        <end position="112"/>
    </location>
</feature>
<feature type="region of interest" description="Disordered" evidence="1">
    <location>
        <begin position="1"/>
        <end position="31"/>
    </location>
</feature>
<keyword evidence="2" id="KW-0812">Transmembrane</keyword>
<keyword evidence="4" id="KW-1185">Reference proteome</keyword>
<feature type="transmembrane region" description="Helical" evidence="2">
    <location>
        <begin position="57"/>
        <end position="78"/>
    </location>
</feature>
<proteinExistence type="predicted"/>
<protein>
    <submittedName>
        <fullName evidence="3">Uncharacterized protein</fullName>
    </submittedName>
</protein>